<dbReference type="Gene3D" id="3.40.640.10">
    <property type="entry name" value="Type I PLP-dependent aspartate aminotransferase-like (Major domain)"/>
    <property type="match status" value="1"/>
</dbReference>
<keyword evidence="2" id="KW-1185">Reference proteome</keyword>
<dbReference type="PANTHER" id="PTHR46577">
    <property type="entry name" value="HTH-TYPE TRANSCRIPTIONAL REGULATORY PROTEIN GABR"/>
    <property type="match status" value="1"/>
</dbReference>
<dbReference type="InterPro" id="IPR015421">
    <property type="entry name" value="PyrdxlP-dep_Trfase_major"/>
</dbReference>
<dbReference type="InterPro" id="IPR015424">
    <property type="entry name" value="PyrdxlP-dep_Trfase"/>
</dbReference>
<dbReference type="CDD" id="cd00609">
    <property type="entry name" value="AAT_like"/>
    <property type="match status" value="1"/>
</dbReference>
<dbReference type="PANTHER" id="PTHR46577:SF1">
    <property type="entry name" value="HTH-TYPE TRANSCRIPTIONAL REGULATORY PROTEIN GABR"/>
    <property type="match status" value="1"/>
</dbReference>
<dbReference type="Gene3D" id="3.90.1150.10">
    <property type="entry name" value="Aspartate Aminotransferase, domain 1"/>
    <property type="match status" value="1"/>
</dbReference>
<dbReference type="InterPro" id="IPR015422">
    <property type="entry name" value="PyrdxlP-dep_Trfase_small"/>
</dbReference>
<dbReference type="SUPFAM" id="SSF53383">
    <property type="entry name" value="PLP-dependent transferases"/>
    <property type="match status" value="1"/>
</dbReference>
<proteinExistence type="predicted"/>
<evidence type="ECO:0000313" key="1">
    <source>
        <dbReference type="EMBL" id="UYQ92852.1"/>
    </source>
</evidence>
<sequence>MLNLRVNYPSIPQEMDVFEKYTAGFTAPEKYNLLRTPASCYVDELSAQTLINWLHADVEAVSRSSRIATLPSANSALFCILSWFRSRETNVLIEETTFPGFRMCAEHFGYQQIPVACDEHGIIPDSLRMHLQSGKSRLVYIQPTLHNPSCFVMPLERREAILSVVREFDEVYLLEDDAYRFLHDNPPPTFLSLAPERTIHVYSLSKPFNPFLKSAYIVHPKNILDGLENLIRLTTSSGCSLFQDFGQYLFKSGELRKIVNEKQRVAREWHDKIDRLFSGLEYTLYPGSFHIWLSLGQMNCFALSDYLRTQQIDVTDGADFSASGDPHHIRIAFGSEWSSPRLQPALTLIADKVREGNGY</sequence>
<protein>
    <submittedName>
        <fullName evidence="1">PLP-dependent aminotransferase family protein</fullName>
    </submittedName>
</protein>
<dbReference type="GO" id="GO:0008483">
    <property type="term" value="F:transaminase activity"/>
    <property type="evidence" value="ECO:0007669"/>
    <property type="project" value="UniProtKB-KW"/>
</dbReference>
<gene>
    <name evidence="1" type="ORF">MKQ68_22485</name>
</gene>
<accession>A0ABY6J3S6</accession>
<keyword evidence="1" id="KW-0032">Aminotransferase</keyword>
<dbReference type="Proteomes" id="UP001162741">
    <property type="component" value="Chromosome"/>
</dbReference>
<dbReference type="EMBL" id="CP107006">
    <property type="protein sequence ID" value="UYQ92852.1"/>
    <property type="molecule type" value="Genomic_DNA"/>
</dbReference>
<evidence type="ECO:0000313" key="2">
    <source>
        <dbReference type="Proteomes" id="UP001162741"/>
    </source>
</evidence>
<keyword evidence="1" id="KW-0808">Transferase</keyword>
<dbReference type="InterPro" id="IPR051446">
    <property type="entry name" value="HTH_trans_reg/aminotransferase"/>
</dbReference>
<organism evidence="1 2">
    <name type="scientific">Chitinophaga horti</name>
    <dbReference type="NCBI Taxonomy" id="2920382"/>
    <lineage>
        <taxon>Bacteria</taxon>
        <taxon>Pseudomonadati</taxon>
        <taxon>Bacteroidota</taxon>
        <taxon>Chitinophagia</taxon>
        <taxon>Chitinophagales</taxon>
        <taxon>Chitinophagaceae</taxon>
        <taxon>Chitinophaga</taxon>
    </lineage>
</organism>
<dbReference type="RefSeq" id="WP_244836464.1">
    <property type="nucleotide sequence ID" value="NZ_CP107006.1"/>
</dbReference>
<reference evidence="1" key="1">
    <citation type="submission" date="2022-10" db="EMBL/GenBank/DDBJ databases">
        <title>Chitinophaga sp. nov., isolated from soil.</title>
        <authorList>
            <person name="Jeon C.O."/>
        </authorList>
    </citation>
    <scope>NUCLEOTIDE SEQUENCE</scope>
    <source>
        <strain evidence="1">R8</strain>
    </source>
</reference>
<name>A0ABY6J3S6_9BACT</name>